<reference evidence="3 4" key="1">
    <citation type="journal article" date="2014" name="Int. J. Syst. Evol. Microbiol.">
        <title>Complete genome sequence of Corynebacterium casei LMG S-19264T (=DSM 44701T), isolated from a smear-ripened cheese.</title>
        <authorList>
            <consortium name="US DOE Joint Genome Institute (JGI-PGF)"/>
            <person name="Walter F."/>
            <person name="Albersmeier A."/>
            <person name="Kalinowski J."/>
            <person name="Ruckert C."/>
        </authorList>
    </citation>
    <scope>NUCLEOTIDE SEQUENCE [LARGE SCALE GENOMIC DNA]</scope>
    <source>
        <strain evidence="3 4">CGMCC 1.9161</strain>
    </source>
</reference>
<dbReference type="Pfam" id="PF01551">
    <property type="entry name" value="Peptidase_M23"/>
    <property type="match status" value="1"/>
</dbReference>
<dbReference type="SUPFAM" id="SSF51261">
    <property type="entry name" value="Duplicated hybrid motif"/>
    <property type="match status" value="1"/>
</dbReference>
<evidence type="ECO:0000256" key="1">
    <source>
        <dbReference type="SAM" id="Phobius"/>
    </source>
</evidence>
<accession>A0A917QCR7</accession>
<dbReference type="InterPro" id="IPR011055">
    <property type="entry name" value="Dup_hybrid_motif"/>
</dbReference>
<dbReference type="Proteomes" id="UP000600449">
    <property type="component" value="Unassembled WGS sequence"/>
</dbReference>
<dbReference type="PANTHER" id="PTHR21666">
    <property type="entry name" value="PEPTIDASE-RELATED"/>
    <property type="match status" value="1"/>
</dbReference>
<dbReference type="AlphaFoldDB" id="A0A917QCR7"/>
<dbReference type="EMBL" id="BMMF01000011">
    <property type="protein sequence ID" value="GGK44793.1"/>
    <property type="molecule type" value="Genomic_DNA"/>
</dbReference>
<feature type="transmembrane region" description="Helical" evidence="1">
    <location>
        <begin position="31"/>
        <end position="49"/>
    </location>
</feature>
<dbReference type="PANTHER" id="PTHR21666:SF270">
    <property type="entry name" value="MUREIN HYDROLASE ACTIVATOR ENVC"/>
    <property type="match status" value="1"/>
</dbReference>
<dbReference type="RefSeq" id="WP_188914550.1">
    <property type="nucleotide sequence ID" value="NZ_BMMF01000011.1"/>
</dbReference>
<organism evidence="3 4">
    <name type="scientific">Salinarimonas ramus</name>
    <dbReference type="NCBI Taxonomy" id="690164"/>
    <lineage>
        <taxon>Bacteria</taxon>
        <taxon>Pseudomonadati</taxon>
        <taxon>Pseudomonadota</taxon>
        <taxon>Alphaproteobacteria</taxon>
        <taxon>Hyphomicrobiales</taxon>
        <taxon>Salinarimonadaceae</taxon>
        <taxon>Salinarimonas</taxon>
    </lineage>
</organism>
<keyword evidence="1" id="KW-0472">Membrane</keyword>
<keyword evidence="1" id="KW-1133">Transmembrane helix</keyword>
<keyword evidence="4" id="KW-1185">Reference proteome</keyword>
<feature type="transmembrane region" description="Helical" evidence="1">
    <location>
        <begin position="61"/>
        <end position="83"/>
    </location>
</feature>
<keyword evidence="1" id="KW-0812">Transmembrane</keyword>
<name>A0A917QCR7_9HYPH</name>
<gene>
    <name evidence="3" type="ORF">GCM10011322_34980</name>
</gene>
<dbReference type="GO" id="GO:0004222">
    <property type="term" value="F:metalloendopeptidase activity"/>
    <property type="evidence" value="ECO:0007669"/>
    <property type="project" value="TreeGrafter"/>
</dbReference>
<dbReference type="InterPro" id="IPR016047">
    <property type="entry name" value="M23ase_b-sheet_dom"/>
</dbReference>
<sequence length="316" mass="33192">MIGAAVSLVVLQVLVPLALVVWIGLAPPGDAASLVATIGFGGAYLLVVSSVGNWALVPRPVLVVLVVAFWIAALLAVIDAWPAGRIWPDGLAERAATAFVALLAVALGWLVLSLADARRAPEGPVAQIAFPLAGGRFIVGSGGHHDLLNPHRKVLEPERAHLRGQAHAIDFLGLDGLGLRARGLHPADPTAYAIFGKPVLAPCAGRVVEARDGLPDLPPPHRDAENLAGNHVLIACEGFDVLLAHLQHGSLRVQVGDAVSTGDVIGRVGNSGNTTEPHLHVHAQRGSRRRHLLDADPIPMTIHGRHLVRNDVIETD</sequence>
<dbReference type="CDD" id="cd12797">
    <property type="entry name" value="M23_peptidase"/>
    <property type="match status" value="1"/>
</dbReference>
<dbReference type="InterPro" id="IPR050570">
    <property type="entry name" value="Cell_wall_metabolism_enzyme"/>
</dbReference>
<proteinExistence type="predicted"/>
<comment type="caution">
    <text evidence="3">The sequence shown here is derived from an EMBL/GenBank/DDBJ whole genome shotgun (WGS) entry which is preliminary data.</text>
</comment>
<evidence type="ECO:0000259" key="2">
    <source>
        <dbReference type="Pfam" id="PF01551"/>
    </source>
</evidence>
<feature type="transmembrane region" description="Helical" evidence="1">
    <location>
        <begin position="5"/>
        <end position="25"/>
    </location>
</feature>
<evidence type="ECO:0000313" key="4">
    <source>
        <dbReference type="Proteomes" id="UP000600449"/>
    </source>
</evidence>
<feature type="transmembrane region" description="Helical" evidence="1">
    <location>
        <begin position="95"/>
        <end position="115"/>
    </location>
</feature>
<protein>
    <recommendedName>
        <fullName evidence="2">M23ase beta-sheet core domain-containing protein</fullName>
    </recommendedName>
</protein>
<feature type="domain" description="M23ase beta-sheet core" evidence="2">
    <location>
        <begin position="196"/>
        <end position="286"/>
    </location>
</feature>
<evidence type="ECO:0000313" key="3">
    <source>
        <dbReference type="EMBL" id="GGK44793.1"/>
    </source>
</evidence>
<dbReference type="Gene3D" id="2.70.70.10">
    <property type="entry name" value="Glucose Permease (Domain IIA)"/>
    <property type="match status" value="1"/>
</dbReference>